<proteinExistence type="predicted"/>
<feature type="compositionally biased region" description="Basic and acidic residues" evidence="1">
    <location>
        <begin position="15"/>
        <end position="32"/>
    </location>
</feature>
<feature type="compositionally biased region" description="Acidic residues" evidence="1">
    <location>
        <begin position="213"/>
        <end position="228"/>
    </location>
</feature>
<feature type="region of interest" description="Disordered" evidence="1">
    <location>
        <begin position="126"/>
        <end position="274"/>
    </location>
</feature>
<feature type="compositionally biased region" description="Polar residues" evidence="1">
    <location>
        <begin position="178"/>
        <end position="187"/>
    </location>
</feature>
<evidence type="ECO:0000313" key="3">
    <source>
        <dbReference type="EMBL" id="KOF72496.1"/>
    </source>
</evidence>
<organism evidence="3">
    <name type="scientific">Octopus bimaculoides</name>
    <name type="common">California two-spotted octopus</name>
    <dbReference type="NCBI Taxonomy" id="37653"/>
    <lineage>
        <taxon>Eukaryota</taxon>
        <taxon>Metazoa</taxon>
        <taxon>Spiralia</taxon>
        <taxon>Lophotrochozoa</taxon>
        <taxon>Mollusca</taxon>
        <taxon>Cephalopoda</taxon>
        <taxon>Coleoidea</taxon>
        <taxon>Octopodiformes</taxon>
        <taxon>Octopoda</taxon>
        <taxon>Incirrata</taxon>
        <taxon>Octopodidae</taxon>
        <taxon>Octopus</taxon>
    </lineage>
</organism>
<dbReference type="AlphaFoldDB" id="A0A0L8G630"/>
<feature type="region of interest" description="Disordered" evidence="1">
    <location>
        <begin position="1"/>
        <end position="113"/>
    </location>
</feature>
<feature type="compositionally biased region" description="Polar residues" evidence="1">
    <location>
        <begin position="1"/>
        <end position="12"/>
    </location>
</feature>
<dbReference type="EMBL" id="KQ423634">
    <property type="protein sequence ID" value="KOF72496.1"/>
    <property type="molecule type" value="Genomic_DNA"/>
</dbReference>
<sequence>MAESSLIISSSDCDVDNKKSNNHFSNDDKFHDSSQTNPDNHVAEKTQDYTTKDNASSSKIPTHLAIMEENNSHEPDLSLPSLKKDDSGVDFEKSPASTSAQEGPILSDCSESVSESLTDSAACSYTNSVGDIKCDGKSKTSVSDEEDLPSLDVQDSELNDKEDSCKLPCNAEKMDLDSVNTEDINSESVEKEKLKPNLHSPVNSDDGGKAEMDYEDLDDNVEDDDDKNEETGSKKLSSSSSSSSSSSEEDEEEDVDDEEDEDEDESDMDYDSDKIPKHSWKAIYDLRSREFGHSTKTPPSIFREKVNSSLQMVQRLTLQYKMEYHNGCVNALNFNRIGEYLNINLLALFIVLFFPILIQIKQNTSTDLVPRASLEVDGKVCYCSGLIVLMVWCMEMTMDWVVLDERKSASFDCGHVGAPPFSQANRPQDLFFGSLVLILSISFAEPLSYGDVNTSASVVKRC</sequence>
<feature type="compositionally biased region" description="Basic and acidic residues" evidence="1">
    <location>
        <begin position="41"/>
        <end position="51"/>
    </location>
</feature>
<protein>
    <submittedName>
        <fullName evidence="3">Uncharacterized protein</fullName>
    </submittedName>
</protein>
<keyword evidence="2" id="KW-1133">Transmembrane helix</keyword>
<keyword evidence="2" id="KW-0812">Transmembrane</keyword>
<evidence type="ECO:0000256" key="1">
    <source>
        <dbReference type="SAM" id="MobiDB-lite"/>
    </source>
</evidence>
<gene>
    <name evidence="3" type="ORF">OCBIM_22039372mg</name>
</gene>
<feature type="compositionally biased region" description="Acidic residues" evidence="1">
    <location>
        <begin position="143"/>
        <end position="157"/>
    </location>
</feature>
<keyword evidence="2" id="KW-0472">Membrane</keyword>
<feature type="compositionally biased region" description="Acidic residues" evidence="1">
    <location>
        <begin position="247"/>
        <end position="270"/>
    </location>
</feature>
<feature type="transmembrane region" description="Helical" evidence="2">
    <location>
        <begin position="430"/>
        <end position="450"/>
    </location>
</feature>
<reference evidence="3" key="1">
    <citation type="submission" date="2015-07" db="EMBL/GenBank/DDBJ databases">
        <title>MeaNS - Measles Nucleotide Surveillance Program.</title>
        <authorList>
            <person name="Tran T."/>
            <person name="Druce J."/>
        </authorList>
    </citation>
    <scope>NUCLEOTIDE SEQUENCE</scope>
    <source>
        <strain evidence="3">UCB-OBI-ISO-001</strain>
        <tissue evidence="3">Gonad</tissue>
    </source>
</reference>
<evidence type="ECO:0000256" key="2">
    <source>
        <dbReference type="SAM" id="Phobius"/>
    </source>
</evidence>
<feature type="transmembrane region" description="Helical" evidence="2">
    <location>
        <begin position="340"/>
        <end position="360"/>
    </location>
</feature>
<feature type="compositionally biased region" description="Low complexity" evidence="1">
    <location>
        <begin position="237"/>
        <end position="246"/>
    </location>
</feature>
<accession>A0A0L8G630</accession>
<feature type="transmembrane region" description="Helical" evidence="2">
    <location>
        <begin position="380"/>
        <end position="402"/>
    </location>
</feature>
<name>A0A0L8G630_OCTBM</name>
<feature type="compositionally biased region" description="Basic and acidic residues" evidence="1">
    <location>
        <begin position="70"/>
        <end position="93"/>
    </location>
</feature>
<dbReference type="STRING" id="37653.A0A0L8G630"/>
<dbReference type="OrthoDB" id="4869960at2759"/>